<evidence type="ECO:0000256" key="3">
    <source>
        <dbReference type="ARBA" id="ARBA00022989"/>
    </source>
</evidence>
<dbReference type="Proteomes" id="UP000663866">
    <property type="component" value="Unassembled WGS sequence"/>
</dbReference>
<feature type="transmembrane region" description="Helical" evidence="5">
    <location>
        <begin position="26"/>
        <end position="49"/>
    </location>
</feature>
<evidence type="ECO:0000313" key="8">
    <source>
        <dbReference type="EMBL" id="CAF1983683.1"/>
    </source>
</evidence>
<dbReference type="Proteomes" id="UP000663824">
    <property type="component" value="Unassembled WGS sequence"/>
</dbReference>
<feature type="transmembrane region" description="Helical" evidence="5">
    <location>
        <begin position="298"/>
        <end position="323"/>
    </location>
</feature>
<feature type="transmembrane region" description="Helical" evidence="5">
    <location>
        <begin position="230"/>
        <end position="251"/>
    </location>
</feature>
<evidence type="ECO:0000256" key="2">
    <source>
        <dbReference type="ARBA" id="ARBA00022692"/>
    </source>
</evidence>
<evidence type="ECO:0000256" key="4">
    <source>
        <dbReference type="ARBA" id="ARBA00023136"/>
    </source>
</evidence>
<accession>A0A816TM15</accession>
<dbReference type="EMBL" id="CAJNRG010001696">
    <property type="protein sequence ID" value="CAF2037443.1"/>
    <property type="molecule type" value="Genomic_DNA"/>
</dbReference>
<dbReference type="Proteomes" id="UP000663855">
    <property type="component" value="Unassembled WGS sequence"/>
</dbReference>
<dbReference type="Proteomes" id="UP000663887">
    <property type="component" value="Unassembled WGS sequence"/>
</dbReference>
<keyword evidence="14" id="KW-1185">Reference proteome</keyword>
<evidence type="ECO:0000313" key="6">
    <source>
        <dbReference type="EMBL" id="CAF1433073.1"/>
    </source>
</evidence>
<dbReference type="Proteomes" id="UP000663842">
    <property type="component" value="Unassembled WGS sequence"/>
</dbReference>
<evidence type="ECO:0000313" key="13">
    <source>
        <dbReference type="Proteomes" id="UP000663856"/>
    </source>
</evidence>
<evidence type="ECO:0000313" key="11">
    <source>
        <dbReference type="EMBL" id="CAF3737378.1"/>
    </source>
</evidence>
<dbReference type="PANTHER" id="PTHR10671">
    <property type="entry name" value="EPITHELIAL MEMBRANE PROTEIN-RELATED"/>
    <property type="match status" value="1"/>
</dbReference>
<comment type="caution">
    <text evidence="10">The sequence shown here is derived from an EMBL/GenBank/DDBJ whole genome shotgun (WGS) entry which is preliminary data.</text>
</comment>
<dbReference type="Proteomes" id="UP000663856">
    <property type="component" value="Unassembled WGS sequence"/>
</dbReference>
<keyword evidence="4 5" id="KW-0472">Membrane</keyword>
<evidence type="ECO:0000313" key="7">
    <source>
        <dbReference type="EMBL" id="CAF1486697.1"/>
    </source>
</evidence>
<dbReference type="EMBL" id="CAJNOW010004908">
    <property type="protein sequence ID" value="CAF1433073.1"/>
    <property type="molecule type" value="Genomic_DNA"/>
</dbReference>
<organism evidence="10 13">
    <name type="scientific">Rotaria magnacalcarata</name>
    <dbReference type="NCBI Taxonomy" id="392030"/>
    <lineage>
        <taxon>Eukaryota</taxon>
        <taxon>Metazoa</taxon>
        <taxon>Spiralia</taxon>
        <taxon>Gnathifera</taxon>
        <taxon>Rotifera</taxon>
        <taxon>Eurotatoria</taxon>
        <taxon>Bdelloidea</taxon>
        <taxon>Philodinida</taxon>
        <taxon>Philodinidae</taxon>
        <taxon>Rotaria</taxon>
    </lineage>
</organism>
<dbReference type="Proteomes" id="UP000663834">
    <property type="component" value="Unassembled WGS sequence"/>
</dbReference>
<dbReference type="EMBL" id="CAJNRF010008117">
    <property type="protein sequence ID" value="CAF2098401.1"/>
    <property type="molecule type" value="Genomic_DNA"/>
</dbReference>
<evidence type="ECO:0000313" key="12">
    <source>
        <dbReference type="EMBL" id="CAF4092694.1"/>
    </source>
</evidence>
<evidence type="ECO:0000256" key="1">
    <source>
        <dbReference type="ARBA" id="ARBA00004141"/>
    </source>
</evidence>
<dbReference type="OrthoDB" id="10020245at2759"/>
<name>A0A816TM15_9BILA</name>
<dbReference type="EMBL" id="CAJOBG010000019">
    <property type="protein sequence ID" value="CAF3737378.1"/>
    <property type="molecule type" value="Genomic_DNA"/>
</dbReference>
<dbReference type="EMBL" id="CAJNOV010012464">
    <property type="protein sequence ID" value="CAF1486697.1"/>
    <property type="molecule type" value="Genomic_DNA"/>
</dbReference>
<dbReference type="EMBL" id="CAJOBF010003465">
    <property type="protein sequence ID" value="CAF4092694.1"/>
    <property type="molecule type" value="Genomic_DNA"/>
</dbReference>
<feature type="transmembrane region" description="Helical" evidence="5">
    <location>
        <begin position="191"/>
        <end position="218"/>
    </location>
</feature>
<dbReference type="AlphaFoldDB" id="A0A816TM15"/>
<dbReference type="EMBL" id="CAJNRE010002522">
    <property type="protein sequence ID" value="CAF1983683.1"/>
    <property type="molecule type" value="Genomic_DNA"/>
</dbReference>
<protein>
    <submittedName>
        <fullName evidence="10">Uncharacterized protein</fullName>
    </submittedName>
</protein>
<keyword evidence="2 5" id="KW-0812">Transmembrane</keyword>
<evidence type="ECO:0000256" key="5">
    <source>
        <dbReference type="SAM" id="Phobius"/>
    </source>
</evidence>
<evidence type="ECO:0000313" key="9">
    <source>
        <dbReference type="EMBL" id="CAF2037443.1"/>
    </source>
</evidence>
<evidence type="ECO:0000313" key="10">
    <source>
        <dbReference type="EMBL" id="CAF2098401.1"/>
    </source>
</evidence>
<sequence>MFNPTSKHRERDKISRKRKELSNQKLSIGIIFGVCLTLITIVLQCVAFSTPHWKEITSNTHSLYVDGVDALIRTEILHYFNSVHRYSRHSYGLFQRCEYRSSNSSLYNNQVDSSDLVTYKSLKKCTKNFLPRYNDDHFNECHSLPYYQFCTKASEKSFNINHDYLHATFDIIHSPIDGDSKLSCDCHYPPYVLVCQIIGILAIIFLCVTCLLFSLFSCFTNLDYRLKIKYFGMLSSLLAIIFLMINLIVVFKHFEYESIAYLVAIEKHYKSNQIYKLSDDAKTVIHRFLSSINIRMGYSAIIACIAFVLSIIDGLLLLATCAIKHDDSEKEMHSNLISPETDLHHNPLRFTSVPNDSQSSSSPLMPVITNHEENSLLPSYLHENNHQPSRTLREDEV</sequence>
<proteinExistence type="predicted"/>
<dbReference type="Gene3D" id="1.20.140.150">
    <property type="match status" value="1"/>
</dbReference>
<dbReference type="PANTHER" id="PTHR10671:SF108">
    <property type="entry name" value="CLAUDIN FAMILY PROTEIN-RELATED"/>
    <property type="match status" value="1"/>
</dbReference>
<evidence type="ECO:0000313" key="14">
    <source>
        <dbReference type="Proteomes" id="UP000663866"/>
    </source>
</evidence>
<comment type="subcellular location">
    <subcellularLocation>
        <location evidence="1">Membrane</location>
        <topology evidence="1">Multi-pass membrane protein</topology>
    </subcellularLocation>
</comment>
<dbReference type="InterPro" id="IPR050579">
    <property type="entry name" value="PMP-22/EMP/MP20-like"/>
</dbReference>
<gene>
    <name evidence="7" type="ORF">CJN711_LOCUS26470</name>
    <name evidence="6" type="ORF">KQP761_LOCUS11137</name>
    <name evidence="8" type="ORF">MBJ925_LOCUS7421</name>
    <name evidence="11" type="ORF">OVN521_LOCUS354</name>
    <name evidence="12" type="ORF">UXM345_LOCUS21768</name>
    <name evidence="10" type="ORF">WKI299_LOCUS19699</name>
    <name evidence="9" type="ORF">XDN619_LOCUS6106</name>
</gene>
<reference evidence="10" key="1">
    <citation type="submission" date="2021-02" db="EMBL/GenBank/DDBJ databases">
        <authorList>
            <person name="Nowell W R."/>
        </authorList>
    </citation>
    <scope>NUCLEOTIDE SEQUENCE</scope>
</reference>
<dbReference type="GO" id="GO:0005886">
    <property type="term" value="C:plasma membrane"/>
    <property type="evidence" value="ECO:0007669"/>
    <property type="project" value="TreeGrafter"/>
</dbReference>
<keyword evidence="3 5" id="KW-1133">Transmembrane helix</keyword>